<comment type="caution">
    <text evidence="2">The sequence shown here is derived from an EMBL/GenBank/DDBJ whole genome shotgun (WGS) entry which is preliminary data.</text>
</comment>
<dbReference type="AlphaFoldDB" id="A0A5E4CY47"/>
<organism evidence="2 3">
    <name type="scientific">Marmota monax</name>
    <name type="common">Woodchuck</name>
    <dbReference type="NCBI Taxonomy" id="9995"/>
    <lineage>
        <taxon>Eukaryota</taxon>
        <taxon>Metazoa</taxon>
        <taxon>Chordata</taxon>
        <taxon>Craniata</taxon>
        <taxon>Vertebrata</taxon>
        <taxon>Euteleostomi</taxon>
        <taxon>Mammalia</taxon>
        <taxon>Eutheria</taxon>
        <taxon>Euarchontoglires</taxon>
        <taxon>Glires</taxon>
        <taxon>Rodentia</taxon>
        <taxon>Sciuromorpha</taxon>
        <taxon>Sciuridae</taxon>
        <taxon>Xerinae</taxon>
        <taxon>Marmotini</taxon>
        <taxon>Marmota</taxon>
    </lineage>
</organism>
<reference evidence="2" key="1">
    <citation type="submission" date="2019-04" db="EMBL/GenBank/DDBJ databases">
        <authorList>
            <person name="Alioto T."/>
            <person name="Alioto T."/>
        </authorList>
    </citation>
    <scope>NUCLEOTIDE SEQUENCE [LARGE SCALE GENOMIC DNA]</scope>
</reference>
<name>A0A5E4CY47_MARMO</name>
<feature type="compositionally biased region" description="Low complexity" evidence="1">
    <location>
        <begin position="13"/>
        <end position="34"/>
    </location>
</feature>
<dbReference type="EMBL" id="CABDUW010002223">
    <property type="protein sequence ID" value="VTJ85951.1"/>
    <property type="molecule type" value="Genomic_DNA"/>
</dbReference>
<sequence>GRRCPGKAGDGQRPLPTRTRALPRLTPALLGARPGLPAQRDSPLSNQPGQRHAGNLSH</sequence>
<dbReference type="Proteomes" id="UP000335636">
    <property type="component" value="Unassembled WGS sequence"/>
</dbReference>
<evidence type="ECO:0000313" key="2">
    <source>
        <dbReference type="EMBL" id="VTJ85951.1"/>
    </source>
</evidence>
<evidence type="ECO:0000313" key="3">
    <source>
        <dbReference type="Proteomes" id="UP000335636"/>
    </source>
</evidence>
<proteinExistence type="predicted"/>
<evidence type="ECO:0000256" key="1">
    <source>
        <dbReference type="SAM" id="MobiDB-lite"/>
    </source>
</evidence>
<feature type="region of interest" description="Disordered" evidence="1">
    <location>
        <begin position="1"/>
        <end position="58"/>
    </location>
</feature>
<feature type="non-terminal residue" evidence="2">
    <location>
        <position position="58"/>
    </location>
</feature>
<accession>A0A5E4CY47</accession>
<feature type="non-terminal residue" evidence="2">
    <location>
        <position position="1"/>
    </location>
</feature>
<keyword evidence="3" id="KW-1185">Reference proteome</keyword>
<gene>
    <name evidence="2" type="ORF">MONAX_5E007938</name>
</gene>
<protein>
    <submittedName>
        <fullName evidence="2">Uncharacterized protein</fullName>
    </submittedName>
</protein>